<sequence>MQTDSGRLAWRQQQLGLILRVRVRLPARVGEEAYGPGLHEGVVAVAERVCFTFGQIALFYLLPVTGAARGVELNLTFWYQVSIESGEKLHHT</sequence>
<name>A0A448X9W2_9PLAT</name>
<organism evidence="1 2">
    <name type="scientific">Protopolystoma xenopodis</name>
    <dbReference type="NCBI Taxonomy" id="117903"/>
    <lineage>
        <taxon>Eukaryota</taxon>
        <taxon>Metazoa</taxon>
        <taxon>Spiralia</taxon>
        <taxon>Lophotrochozoa</taxon>
        <taxon>Platyhelminthes</taxon>
        <taxon>Monogenea</taxon>
        <taxon>Polyopisthocotylea</taxon>
        <taxon>Polystomatidea</taxon>
        <taxon>Polystomatidae</taxon>
        <taxon>Protopolystoma</taxon>
    </lineage>
</organism>
<keyword evidence="2" id="KW-1185">Reference proteome</keyword>
<evidence type="ECO:0000313" key="1">
    <source>
        <dbReference type="EMBL" id="VEL31787.1"/>
    </source>
</evidence>
<gene>
    <name evidence="1" type="ORF">PXEA_LOCUS25227</name>
</gene>
<protein>
    <submittedName>
        <fullName evidence="1">Uncharacterized protein</fullName>
    </submittedName>
</protein>
<accession>A0A448X9W2</accession>
<proteinExistence type="predicted"/>
<dbReference type="EMBL" id="CAAALY010126486">
    <property type="protein sequence ID" value="VEL31787.1"/>
    <property type="molecule type" value="Genomic_DNA"/>
</dbReference>
<reference evidence="1" key="1">
    <citation type="submission" date="2018-11" db="EMBL/GenBank/DDBJ databases">
        <authorList>
            <consortium name="Pathogen Informatics"/>
        </authorList>
    </citation>
    <scope>NUCLEOTIDE SEQUENCE</scope>
</reference>
<comment type="caution">
    <text evidence="1">The sequence shown here is derived from an EMBL/GenBank/DDBJ whole genome shotgun (WGS) entry which is preliminary data.</text>
</comment>
<dbReference type="AlphaFoldDB" id="A0A448X9W2"/>
<dbReference type="Proteomes" id="UP000784294">
    <property type="component" value="Unassembled WGS sequence"/>
</dbReference>
<evidence type="ECO:0000313" key="2">
    <source>
        <dbReference type="Proteomes" id="UP000784294"/>
    </source>
</evidence>